<dbReference type="InterPro" id="IPR024353">
    <property type="entry name" value="DUF3871"/>
</dbReference>
<organism evidence="1 2">
    <name type="scientific">Candidatus Merdivivens pullistercoris</name>
    <dbReference type="NCBI Taxonomy" id="2840873"/>
    <lineage>
        <taxon>Bacteria</taxon>
        <taxon>Pseudomonadati</taxon>
        <taxon>Bacteroidota</taxon>
        <taxon>Bacteroidia</taxon>
        <taxon>Bacteroidales</taxon>
        <taxon>Muribaculaceae</taxon>
        <taxon>Muribaculaceae incertae sedis</taxon>
        <taxon>Candidatus Merdivivens</taxon>
    </lineage>
</organism>
<protein>
    <submittedName>
        <fullName evidence="1">DUF3871 family protein</fullName>
    </submittedName>
</protein>
<dbReference type="AlphaFoldDB" id="A0A9D9I2Q3"/>
<evidence type="ECO:0000313" key="1">
    <source>
        <dbReference type="EMBL" id="MBO8464886.1"/>
    </source>
</evidence>
<dbReference type="Proteomes" id="UP000823597">
    <property type="component" value="Unassembled WGS sequence"/>
</dbReference>
<gene>
    <name evidence="1" type="ORF">IAB93_02675</name>
</gene>
<comment type="caution">
    <text evidence="1">The sequence shown here is derived from an EMBL/GenBank/DDBJ whole genome shotgun (WGS) entry which is preliminary data.</text>
</comment>
<dbReference type="EMBL" id="JADIME010000029">
    <property type="protein sequence ID" value="MBO8464886.1"/>
    <property type="molecule type" value="Genomic_DNA"/>
</dbReference>
<reference evidence="1" key="2">
    <citation type="journal article" date="2021" name="PeerJ">
        <title>Extensive microbial diversity within the chicken gut microbiome revealed by metagenomics and culture.</title>
        <authorList>
            <person name="Gilroy R."/>
            <person name="Ravi A."/>
            <person name="Getino M."/>
            <person name="Pursley I."/>
            <person name="Horton D.L."/>
            <person name="Alikhan N.F."/>
            <person name="Baker D."/>
            <person name="Gharbi K."/>
            <person name="Hall N."/>
            <person name="Watson M."/>
            <person name="Adriaenssens E.M."/>
            <person name="Foster-Nyarko E."/>
            <person name="Jarju S."/>
            <person name="Secka A."/>
            <person name="Antonio M."/>
            <person name="Oren A."/>
            <person name="Chaudhuri R.R."/>
            <person name="La Ragione R."/>
            <person name="Hildebrand F."/>
            <person name="Pallen M.J."/>
        </authorList>
    </citation>
    <scope>NUCLEOTIDE SEQUENCE</scope>
    <source>
        <strain evidence="1">10037</strain>
    </source>
</reference>
<dbReference type="Pfam" id="PF12987">
    <property type="entry name" value="DUF3871"/>
    <property type="match status" value="1"/>
</dbReference>
<reference evidence="1" key="1">
    <citation type="submission" date="2020-10" db="EMBL/GenBank/DDBJ databases">
        <authorList>
            <person name="Gilroy R."/>
        </authorList>
    </citation>
    <scope>NUCLEOTIDE SEQUENCE</scope>
    <source>
        <strain evidence="1">10037</strain>
    </source>
</reference>
<accession>A0A9D9I2Q3</accession>
<evidence type="ECO:0000313" key="2">
    <source>
        <dbReference type="Proteomes" id="UP000823597"/>
    </source>
</evidence>
<sequence>MNQIAPVPGAVSNVATSPIIDKRSEYKPYAVASPETDATPKENLSSKRLPFIEANTKEVSVGHLKNECIIPVFSKDNEVTISHHSFIEAVYDAANEVFRGERVDNPDVRVSHIIKGRIPEAMDKPVNLLLDSDRTIYYERMMFCIEIPTIFEDIAGNRLNLTIGGVRAYNQENLYSRKTFEKFKVFIGFKNMVCCNMCVSTDGYKSEVRAMSLGELYRAAIGLFQSYSMDNHIQQMRRLEEYSISETQFAQFLGKSRMYQYLPNKEKKMLPEMLMTDTQINLVTKAYYNDSNFGRNGNSKELSMWKMYNLLTGANKSSYIDSFLDRSLNAGELSSGICKAIKGDDEYSWFIR</sequence>
<name>A0A9D9I2Q3_9BACT</name>
<proteinExistence type="predicted"/>